<dbReference type="Proteomes" id="UP000026913">
    <property type="component" value="Chromosome"/>
</dbReference>
<dbReference type="InterPro" id="IPR016039">
    <property type="entry name" value="Thiolase-like"/>
</dbReference>
<organism evidence="1 2">
    <name type="scientific">Pseudomonas mandelii JR-1</name>
    <dbReference type="NCBI Taxonomy" id="1147786"/>
    <lineage>
        <taxon>Bacteria</taxon>
        <taxon>Pseudomonadati</taxon>
        <taxon>Pseudomonadota</taxon>
        <taxon>Gammaproteobacteria</taxon>
        <taxon>Pseudomonadales</taxon>
        <taxon>Pseudomonadaceae</taxon>
        <taxon>Pseudomonas</taxon>
    </lineage>
</organism>
<reference evidence="1 2" key="1">
    <citation type="journal article" date="2012" name="J. Bacteriol.">
        <title>Genome sequence of cold-adapted Pseudomonas mandelii strain JR-1.</title>
        <authorList>
            <person name="Jang S.H."/>
            <person name="Kim J."/>
            <person name="Kim J."/>
            <person name="Hong S."/>
            <person name="Lee C."/>
        </authorList>
    </citation>
    <scope>NUCLEOTIDE SEQUENCE [LARGE SCALE GENOMIC DNA]</scope>
    <source>
        <strain evidence="1 2">JR-1</strain>
    </source>
</reference>
<sequence length="352" mass="37136">MSIAVFIHSAAVLNAAGSECADLLGTPPSPQPLAFDATRRAYPLPTPRLASDLFDRKIQRSVEPQGLRLLHCTARLAPALAALQLPPARIALTAAIPEVDAPSPCWDAVQAIGEQPQKPLAQLLANTPPLHALTLLNSSVMAYVAEALQCHGPMGGFCSQENAGLDALIEACQQIVEQRAEAALVVSSSPNLTPALYLREPYQADEPTYGEGAAALLLGSTPSRTNPKALRIAGFARGYSADPQRGAAVARRVIDQALSLEKLCLGDVQQIVANPEDAQLMSLFADRPQDVRSTHAMTGDLGASALLTEIALALHLTHNASATPGYTLLVSHSRAGHWGALLLASETMEKHT</sequence>
<dbReference type="RefSeq" id="WP_010463730.1">
    <property type="nucleotide sequence ID" value="NZ_CP005960.1"/>
</dbReference>
<name>A0A024EB51_9PSED</name>
<dbReference type="SUPFAM" id="SSF53901">
    <property type="entry name" value="Thiolase-like"/>
    <property type="match status" value="1"/>
</dbReference>
<evidence type="ECO:0000313" key="1">
    <source>
        <dbReference type="EMBL" id="AHZ69831.1"/>
    </source>
</evidence>
<dbReference type="GO" id="GO:0016746">
    <property type="term" value="F:acyltransferase activity"/>
    <property type="evidence" value="ECO:0007669"/>
    <property type="project" value="InterPro"/>
</dbReference>
<dbReference type="OrthoDB" id="6851461at2"/>
<dbReference type="Gene3D" id="3.40.47.10">
    <property type="match status" value="1"/>
</dbReference>
<dbReference type="KEGG" id="pman:OU5_2752"/>
<dbReference type="EMBL" id="CP005960">
    <property type="protein sequence ID" value="AHZ69831.1"/>
    <property type="molecule type" value="Genomic_DNA"/>
</dbReference>
<protein>
    <submittedName>
        <fullName evidence="1">Beta-ketoacyl synthase-like protein</fullName>
    </submittedName>
</protein>
<proteinExistence type="predicted"/>
<evidence type="ECO:0000313" key="2">
    <source>
        <dbReference type="Proteomes" id="UP000026913"/>
    </source>
</evidence>
<accession>A0A024EB51</accession>
<dbReference type="HOGENOM" id="CLU_902737_0_0_6"/>
<gene>
    <name evidence="1" type="ORF">OU5_2752</name>
</gene>
<dbReference type="AlphaFoldDB" id="A0A024EB51"/>